<accession>A0A0B6YVH4</accession>
<feature type="non-terminal residue" evidence="1">
    <location>
        <position position="97"/>
    </location>
</feature>
<gene>
    <name evidence="1" type="primary">ORF37373</name>
</gene>
<reference evidence="1" key="1">
    <citation type="submission" date="2014-12" db="EMBL/GenBank/DDBJ databases">
        <title>Insight into the proteome of Arion vulgaris.</title>
        <authorList>
            <person name="Aradska J."/>
            <person name="Bulat T."/>
            <person name="Smidak R."/>
            <person name="Sarate P."/>
            <person name="Gangsoo J."/>
            <person name="Sialana F."/>
            <person name="Bilban M."/>
            <person name="Lubec G."/>
        </authorList>
    </citation>
    <scope>NUCLEOTIDE SEQUENCE</scope>
    <source>
        <tissue evidence="1">Skin</tissue>
    </source>
</reference>
<proteinExistence type="predicted"/>
<protein>
    <submittedName>
        <fullName evidence="1">Uncharacterized protein</fullName>
    </submittedName>
</protein>
<organism evidence="1">
    <name type="scientific">Arion vulgaris</name>
    <dbReference type="NCBI Taxonomy" id="1028688"/>
    <lineage>
        <taxon>Eukaryota</taxon>
        <taxon>Metazoa</taxon>
        <taxon>Spiralia</taxon>
        <taxon>Lophotrochozoa</taxon>
        <taxon>Mollusca</taxon>
        <taxon>Gastropoda</taxon>
        <taxon>Heterobranchia</taxon>
        <taxon>Euthyneura</taxon>
        <taxon>Panpulmonata</taxon>
        <taxon>Eupulmonata</taxon>
        <taxon>Stylommatophora</taxon>
        <taxon>Helicina</taxon>
        <taxon>Arionoidea</taxon>
        <taxon>Arionidae</taxon>
        <taxon>Arion</taxon>
    </lineage>
</organism>
<name>A0A0B6YVH4_9EUPU</name>
<dbReference type="AlphaFoldDB" id="A0A0B6YVH4"/>
<evidence type="ECO:0000313" key="1">
    <source>
        <dbReference type="EMBL" id="CEK59771.1"/>
    </source>
</evidence>
<feature type="non-terminal residue" evidence="1">
    <location>
        <position position="1"/>
    </location>
</feature>
<sequence>VRHRGGIKSVSGRRRIFKKDAPYFVGKREYSNVIGERLIDSDYTNEKLTLLRKNSGSTNSEDSSYFSVKRGPPKFVGKRMSEVDYLENDHSLSSDKR</sequence>
<dbReference type="EMBL" id="HACG01012906">
    <property type="protein sequence ID" value="CEK59771.1"/>
    <property type="molecule type" value="Transcribed_RNA"/>
</dbReference>